<dbReference type="GO" id="GO:0000287">
    <property type="term" value="F:magnesium ion binding"/>
    <property type="evidence" value="ECO:0007669"/>
    <property type="project" value="TreeGrafter"/>
</dbReference>
<dbReference type="InterPro" id="IPR006379">
    <property type="entry name" value="HAD-SF_hydro_IIB"/>
</dbReference>
<dbReference type="GO" id="GO:0016791">
    <property type="term" value="F:phosphatase activity"/>
    <property type="evidence" value="ECO:0007669"/>
    <property type="project" value="TreeGrafter"/>
</dbReference>
<dbReference type="Pfam" id="PF08282">
    <property type="entry name" value="Hydrolase_3"/>
    <property type="match status" value="1"/>
</dbReference>
<dbReference type="CDD" id="cd07516">
    <property type="entry name" value="HAD_Pase"/>
    <property type="match status" value="1"/>
</dbReference>
<protein>
    <submittedName>
        <fullName evidence="1">Cof-type HAD-IIB family hydrolase</fullName>
    </submittedName>
</protein>
<dbReference type="SUPFAM" id="SSF56784">
    <property type="entry name" value="HAD-like"/>
    <property type="match status" value="1"/>
</dbReference>
<name>A0A9D2JCX7_9ACTN</name>
<dbReference type="AlphaFoldDB" id="A0A9D2JCX7"/>
<dbReference type="InterPro" id="IPR023214">
    <property type="entry name" value="HAD_sf"/>
</dbReference>
<dbReference type="GO" id="GO:0005829">
    <property type="term" value="C:cytosol"/>
    <property type="evidence" value="ECO:0007669"/>
    <property type="project" value="TreeGrafter"/>
</dbReference>
<dbReference type="InterPro" id="IPR000150">
    <property type="entry name" value="Cof"/>
</dbReference>
<organism evidence="1 2">
    <name type="scientific">Candidatus Olsenella pullistercoris</name>
    <dbReference type="NCBI Taxonomy" id="2838712"/>
    <lineage>
        <taxon>Bacteria</taxon>
        <taxon>Bacillati</taxon>
        <taxon>Actinomycetota</taxon>
        <taxon>Coriobacteriia</taxon>
        <taxon>Coriobacteriales</taxon>
        <taxon>Atopobiaceae</taxon>
        <taxon>Olsenella</taxon>
    </lineage>
</organism>
<dbReference type="PANTHER" id="PTHR10000:SF55">
    <property type="entry name" value="5-AMINO-6-(5-PHOSPHO-D-RIBITYLAMINO)URACIL PHOSPHATASE YCSE"/>
    <property type="match status" value="1"/>
</dbReference>
<dbReference type="NCBIfam" id="TIGR01484">
    <property type="entry name" value="HAD-SF-IIB"/>
    <property type="match status" value="1"/>
</dbReference>
<comment type="caution">
    <text evidence="1">The sequence shown here is derived from an EMBL/GenBank/DDBJ whole genome shotgun (WGS) entry which is preliminary data.</text>
</comment>
<dbReference type="NCBIfam" id="TIGR00099">
    <property type="entry name" value="Cof-subfamily"/>
    <property type="match status" value="1"/>
</dbReference>
<proteinExistence type="predicted"/>
<evidence type="ECO:0000313" key="1">
    <source>
        <dbReference type="EMBL" id="HIZ45770.1"/>
    </source>
</evidence>
<keyword evidence="1" id="KW-0378">Hydrolase</keyword>
<reference evidence="1" key="2">
    <citation type="submission" date="2021-04" db="EMBL/GenBank/DDBJ databases">
        <authorList>
            <person name="Gilroy R."/>
        </authorList>
    </citation>
    <scope>NUCLEOTIDE SEQUENCE</scope>
    <source>
        <strain evidence="1">ChiHjej12B11-14209</strain>
    </source>
</reference>
<dbReference type="Gene3D" id="3.40.50.1000">
    <property type="entry name" value="HAD superfamily/HAD-like"/>
    <property type="match status" value="1"/>
</dbReference>
<dbReference type="Gene3D" id="3.30.1240.10">
    <property type="match status" value="1"/>
</dbReference>
<dbReference type="InterPro" id="IPR036412">
    <property type="entry name" value="HAD-like_sf"/>
</dbReference>
<gene>
    <name evidence="1" type="ORF">IAA19_01960</name>
</gene>
<evidence type="ECO:0000313" key="2">
    <source>
        <dbReference type="Proteomes" id="UP000824062"/>
    </source>
</evidence>
<dbReference type="SFLD" id="SFLDS00003">
    <property type="entry name" value="Haloacid_Dehalogenase"/>
    <property type="match status" value="1"/>
</dbReference>
<dbReference type="Proteomes" id="UP000824062">
    <property type="component" value="Unassembled WGS sequence"/>
</dbReference>
<dbReference type="EMBL" id="DXBM01000019">
    <property type="protein sequence ID" value="HIZ45770.1"/>
    <property type="molecule type" value="Genomic_DNA"/>
</dbReference>
<reference evidence="1" key="1">
    <citation type="journal article" date="2021" name="PeerJ">
        <title>Extensive microbial diversity within the chicken gut microbiome revealed by metagenomics and culture.</title>
        <authorList>
            <person name="Gilroy R."/>
            <person name="Ravi A."/>
            <person name="Getino M."/>
            <person name="Pursley I."/>
            <person name="Horton D.L."/>
            <person name="Alikhan N.F."/>
            <person name="Baker D."/>
            <person name="Gharbi K."/>
            <person name="Hall N."/>
            <person name="Watson M."/>
            <person name="Adriaenssens E.M."/>
            <person name="Foster-Nyarko E."/>
            <person name="Jarju S."/>
            <person name="Secka A."/>
            <person name="Antonio M."/>
            <person name="Oren A."/>
            <person name="Chaudhuri R.R."/>
            <person name="La Ragione R."/>
            <person name="Hildebrand F."/>
            <person name="Pallen M.J."/>
        </authorList>
    </citation>
    <scope>NUCLEOTIDE SEQUENCE</scope>
    <source>
        <strain evidence="1">ChiHjej12B11-14209</strain>
    </source>
</reference>
<accession>A0A9D2JCX7</accession>
<dbReference type="PANTHER" id="PTHR10000">
    <property type="entry name" value="PHOSPHOSERINE PHOSPHATASE"/>
    <property type="match status" value="1"/>
</dbReference>
<dbReference type="SFLD" id="SFLDG01140">
    <property type="entry name" value="C2.B:_Phosphomannomutase_and_P"/>
    <property type="match status" value="1"/>
</dbReference>
<sequence length="272" mass="29974">MVKLVFVDMDDTFLSPDKTISEENLRILDVAHERGVQFVPCTGRNATGLPRQLVEHPCVQYAVCCNGAIICEAKTGRVLSEVDIERDVVRSLYADVRELPITFDVFADGRVYTASDRWHVMEEMGVPPQDLAQIVSVRTRFEGTVDQIIEQVGEIYRVNVFYLSEADAAAVHRAVDARPELTHSRSLACNVEITNLRAVKGYGVRWLAEHLGVPIEDTIAFGDSDNDLTMLEVAGDGVAMANANERCLAVADHVALSSAESGVARYLEPLLL</sequence>
<dbReference type="PROSITE" id="PS01229">
    <property type="entry name" value="COF_2"/>
    <property type="match status" value="1"/>
</dbReference>